<dbReference type="FunFam" id="3.40.50.720:FF:000173">
    <property type="entry name" value="3-oxoacyl-[acyl-carrier protein] reductase"/>
    <property type="match status" value="1"/>
</dbReference>
<dbReference type="EMBL" id="LAZR01006239">
    <property type="protein sequence ID" value="KKM93635.1"/>
    <property type="molecule type" value="Genomic_DNA"/>
</dbReference>
<dbReference type="SMART" id="SM00822">
    <property type="entry name" value="PKS_KR"/>
    <property type="match status" value="1"/>
</dbReference>
<keyword evidence="2" id="KW-0560">Oxidoreductase</keyword>
<dbReference type="PRINTS" id="PR00081">
    <property type="entry name" value="GDHRDH"/>
</dbReference>
<comment type="similarity">
    <text evidence="1">Belongs to the short-chain dehydrogenases/reductases (SDR) family.</text>
</comment>
<sequence length="243" mass="26124">MLKNKVAIVTGSSVGIGAAIARKLAEEGAKVIVTYLTHSTEADRLSVEIGAGCVCCLDVTDRLHVRRMMEDVTADFGNIDILVNNAGINHPADFDKQTDEEWDEVLNVDLKGVFICCQEVLPYITDNGRIINIGSLSGRYGGPRTPSYAAAKAGTMALTHCLARFLGHRGITVNNVEPGMIESDLLEVSMPKKLREKLMPSILLGRLGKKEEIAATVAFLASEGAGYITGQMIGVNGGIWTNY</sequence>
<dbReference type="PANTHER" id="PTHR42879">
    <property type="entry name" value="3-OXOACYL-(ACYL-CARRIER-PROTEIN) REDUCTASE"/>
    <property type="match status" value="1"/>
</dbReference>
<dbReference type="PANTHER" id="PTHR42879:SF2">
    <property type="entry name" value="3-OXOACYL-[ACYL-CARRIER-PROTEIN] REDUCTASE FABG"/>
    <property type="match status" value="1"/>
</dbReference>
<proteinExistence type="inferred from homology"/>
<dbReference type="GO" id="GO:0016491">
    <property type="term" value="F:oxidoreductase activity"/>
    <property type="evidence" value="ECO:0007669"/>
    <property type="project" value="UniProtKB-KW"/>
</dbReference>
<gene>
    <name evidence="4" type="ORF">LCGC14_1206420</name>
</gene>
<dbReference type="PRINTS" id="PR00080">
    <property type="entry name" value="SDRFAMILY"/>
</dbReference>
<dbReference type="Gene3D" id="3.40.50.720">
    <property type="entry name" value="NAD(P)-binding Rossmann-like Domain"/>
    <property type="match status" value="1"/>
</dbReference>
<comment type="caution">
    <text evidence="4">The sequence shown here is derived from an EMBL/GenBank/DDBJ whole genome shotgun (WGS) entry which is preliminary data.</text>
</comment>
<dbReference type="InterPro" id="IPR036291">
    <property type="entry name" value="NAD(P)-bd_dom_sf"/>
</dbReference>
<reference evidence="4" key="1">
    <citation type="journal article" date="2015" name="Nature">
        <title>Complex archaea that bridge the gap between prokaryotes and eukaryotes.</title>
        <authorList>
            <person name="Spang A."/>
            <person name="Saw J.H."/>
            <person name="Jorgensen S.L."/>
            <person name="Zaremba-Niedzwiedzka K."/>
            <person name="Martijn J."/>
            <person name="Lind A.E."/>
            <person name="van Eijk R."/>
            <person name="Schleper C."/>
            <person name="Guy L."/>
            <person name="Ettema T.J."/>
        </authorList>
    </citation>
    <scope>NUCLEOTIDE SEQUENCE</scope>
</reference>
<dbReference type="InterPro" id="IPR002347">
    <property type="entry name" value="SDR_fam"/>
</dbReference>
<dbReference type="InterPro" id="IPR020904">
    <property type="entry name" value="Sc_DH/Rdtase_CS"/>
</dbReference>
<dbReference type="GO" id="GO:0032787">
    <property type="term" value="P:monocarboxylic acid metabolic process"/>
    <property type="evidence" value="ECO:0007669"/>
    <property type="project" value="UniProtKB-ARBA"/>
</dbReference>
<feature type="domain" description="Ketoreductase" evidence="3">
    <location>
        <begin position="5"/>
        <end position="179"/>
    </location>
</feature>
<dbReference type="InterPro" id="IPR050259">
    <property type="entry name" value="SDR"/>
</dbReference>
<dbReference type="NCBIfam" id="NF009466">
    <property type="entry name" value="PRK12826.1-2"/>
    <property type="match status" value="1"/>
</dbReference>
<dbReference type="Pfam" id="PF13561">
    <property type="entry name" value="adh_short_C2"/>
    <property type="match status" value="1"/>
</dbReference>
<protein>
    <recommendedName>
        <fullName evidence="3">Ketoreductase domain-containing protein</fullName>
    </recommendedName>
</protein>
<accession>A0A0F9NXL2</accession>
<evidence type="ECO:0000256" key="2">
    <source>
        <dbReference type="ARBA" id="ARBA00023002"/>
    </source>
</evidence>
<evidence type="ECO:0000256" key="1">
    <source>
        <dbReference type="ARBA" id="ARBA00006484"/>
    </source>
</evidence>
<name>A0A0F9NXL2_9ZZZZ</name>
<dbReference type="PROSITE" id="PS00061">
    <property type="entry name" value="ADH_SHORT"/>
    <property type="match status" value="1"/>
</dbReference>
<evidence type="ECO:0000313" key="4">
    <source>
        <dbReference type="EMBL" id="KKM93635.1"/>
    </source>
</evidence>
<dbReference type="AlphaFoldDB" id="A0A0F9NXL2"/>
<evidence type="ECO:0000259" key="3">
    <source>
        <dbReference type="SMART" id="SM00822"/>
    </source>
</evidence>
<organism evidence="4">
    <name type="scientific">marine sediment metagenome</name>
    <dbReference type="NCBI Taxonomy" id="412755"/>
    <lineage>
        <taxon>unclassified sequences</taxon>
        <taxon>metagenomes</taxon>
        <taxon>ecological metagenomes</taxon>
    </lineage>
</organism>
<dbReference type="SUPFAM" id="SSF51735">
    <property type="entry name" value="NAD(P)-binding Rossmann-fold domains"/>
    <property type="match status" value="1"/>
</dbReference>
<dbReference type="InterPro" id="IPR057326">
    <property type="entry name" value="KR_dom"/>
</dbReference>